<evidence type="ECO:0000313" key="2">
    <source>
        <dbReference type="EMBL" id="PTA68138.1"/>
    </source>
</evidence>
<evidence type="ECO:0000256" key="1">
    <source>
        <dbReference type="SAM" id="SignalP"/>
    </source>
</evidence>
<gene>
    <name evidence="2" type="ORF">C8263_08665</name>
</gene>
<dbReference type="Pfam" id="PF19671">
    <property type="entry name" value="DUF6174"/>
    <property type="match status" value="1"/>
</dbReference>
<dbReference type="Proteomes" id="UP000240317">
    <property type="component" value="Unassembled WGS sequence"/>
</dbReference>
<comment type="caution">
    <text evidence="2">The sequence shown here is derived from an EMBL/GenBank/DDBJ whole genome shotgun (WGS) entry which is preliminary data.</text>
</comment>
<dbReference type="OrthoDB" id="72660at2"/>
<keyword evidence="1" id="KW-0732">Signal</keyword>
<name>A0A2T3W8A9_9DEIO</name>
<feature type="chain" id="PRO_5015598156" evidence="1">
    <location>
        <begin position="26"/>
        <end position="173"/>
    </location>
</feature>
<keyword evidence="3" id="KW-1185">Reference proteome</keyword>
<accession>A0A2T3W8A9</accession>
<protein>
    <submittedName>
        <fullName evidence="2">Uncharacterized protein</fullName>
    </submittedName>
</protein>
<dbReference type="EMBL" id="PYSV01000007">
    <property type="protein sequence ID" value="PTA68138.1"/>
    <property type="molecule type" value="Genomic_DNA"/>
</dbReference>
<sequence>MSAPLRAALLTLTVCASLAAPLAQAGGAGAPQPAVPGCRPGYVRPDFAALNRQLAQARARWAAQGLTRYRYEIRQVAAPVLLPATQVTVKDGAVLAAPVQPGPVNTLARLTVEGRFASLAQTLQYQATTPCPEVQVRYDAALGFPVYLYSGRGDNGIADGYGEWTVSAFTPLP</sequence>
<organism evidence="2 3">
    <name type="scientific">Deinococcus arcticus</name>
    <dbReference type="NCBI Taxonomy" id="2136176"/>
    <lineage>
        <taxon>Bacteria</taxon>
        <taxon>Thermotogati</taxon>
        <taxon>Deinococcota</taxon>
        <taxon>Deinococci</taxon>
        <taxon>Deinococcales</taxon>
        <taxon>Deinococcaceae</taxon>
        <taxon>Deinococcus</taxon>
    </lineage>
</organism>
<dbReference type="AlphaFoldDB" id="A0A2T3W8A9"/>
<dbReference type="InterPro" id="IPR046172">
    <property type="entry name" value="DUF6174"/>
</dbReference>
<dbReference type="RefSeq" id="WP_107137732.1">
    <property type="nucleotide sequence ID" value="NZ_PYSV01000007.1"/>
</dbReference>
<evidence type="ECO:0000313" key="3">
    <source>
        <dbReference type="Proteomes" id="UP000240317"/>
    </source>
</evidence>
<proteinExistence type="predicted"/>
<reference evidence="2 3" key="1">
    <citation type="submission" date="2018-03" db="EMBL/GenBank/DDBJ databases">
        <title>Draft genome of Deinococcus sp. OD32.</title>
        <authorList>
            <person name="Wang X.-P."/>
            <person name="Du Z.-J."/>
        </authorList>
    </citation>
    <scope>NUCLEOTIDE SEQUENCE [LARGE SCALE GENOMIC DNA]</scope>
    <source>
        <strain evidence="2 3">OD32</strain>
    </source>
</reference>
<feature type="signal peptide" evidence="1">
    <location>
        <begin position="1"/>
        <end position="25"/>
    </location>
</feature>